<dbReference type="InterPro" id="IPR022742">
    <property type="entry name" value="Hydrolase_4"/>
</dbReference>
<dbReference type="Pfam" id="PF12146">
    <property type="entry name" value="Hydrolase_4"/>
    <property type="match status" value="1"/>
</dbReference>
<reference evidence="2" key="1">
    <citation type="submission" date="2019-08" db="EMBL/GenBank/DDBJ databases">
        <authorList>
            <person name="Kucharzyk K."/>
            <person name="Murdoch R.W."/>
            <person name="Higgins S."/>
            <person name="Loffler F."/>
        </authorList>
    </citation>
    <scope>NUCLEOTIDE SEQUENCE</scope>
</reference>
<protein>
    <recommendedName>
        <fullName evidence="1">Serine aminopeptidase S33 domain-containing protein</fullName>
    </recommendedName>
</protein>
<proteinExistence type="predicted"/>
<sequence>MGHSMGSFLARTYLIGWPGTVDGAILSGTGQEKAFTVALGYLLSRLECLRLGSDGKSGLLDKLSLGAYNKQFAPNRTSCDWVSSVPGEVDAYLADPMCGFSSSANLFGEMMRGLGYIANKENLQKMDPGTPVYFFSGGSDPVGASGTGVETVFGYFKNVGCTDLEMKLYPGGRHEMLNESNRAEVYADILSWLERHLSGTGANKYTTLHNTELLTV</sequence>
<organism evidence="2">
    <name type="scientific">bioreactor metagenome</name>
    <dbReference type="NCBI Taxonomy" id="1076179"/>
    <lineage>
        <taxon>unclassified sequences</taxon>
        <taxon>metagenomes</taxon>
        <taxon>ecological metagenomes</taxon>
    </lineage>
</organism>
<dbReference type="SUPFAM" id="SSF53474">
    <property type="entry name" value="alpha/beta-Hydrolases"/>
    <property type="match status" value="1"/>
</dbReference>
<dbReference type="Gene3D" id="3.40.50.1820">
    <property type="entry name" value="alpha/beta hydrolase"/>
    <property type="match status" value="1"/>
</dbReference>
<comment type="caution">
    <text evidence="2">The sequence shown here is derived from an EMBL/GenBank/DDBJ whole genome shotgun (WGS) entry which is preliminary data.</text>
</comment>
<name>A0A645BQT2_9ZZZZ</name>
<feature type="domain" description="Serine aminopeptidase S33" evidence="1">
    <location>
        <begin position="1"/>
        <end position="180"/>
    </location>
</feature>
<dbReference type="InterPro" id="IPR029058">
    <property type="entry name" value="AB_hydrolase_fold"/>
</dbReference>
<accession>A0A645BQT2</accession>
<evidence type="ECO:0000259" key="1">
    <source>
        <dbReference type="Pfam" id="PF12146"/>
    </source>
</evidence>
<dbReference type="AlphaFoldDB" id="A0A645BQT2"/>
<gene>
    <name evidence="2" type="ORF">SDC9_111070</name>
</gene>
<evidence type="ECO:0000313" key="2">
    <source>
        <dbReference type="EMBL" id="MPM64184.1"/>
    </source>
</evidence>
<dbReference type="EMBL" id="VSSQ01019812">
    <property type="protein sequence ID" value="MPM64184.1"/>
    <property type="molecule type" value="Genomic_DNA"/>
</dbReference>